<proteinExistence type="predicted"/>
<dbReference type="AlphaFoldDB" id="A0A9J6A906"/>
<evidence type="ECO:0000313" key="1">
    <source>
        <dbReference type="EMBL" id="KAG5620762.1"/>
    </source>
</evidence>
<name>A0A9J6A906_SOLCO</name>
<reference evidence="1 2" key="1">
    <citation type="submission" date="2020-09" db="EMBL/GenBank/DDBJ databases">
        <title>De no assembly of potato wild relative species, Solanum commersonii.</title>
        <authorList>
            <person name="Cho K."/>
        </authorList>
    </citation>
    <scope>NUCLEOTIDE SEQUENCE [LARGE SCALE GENOMIC DNA]</scope>
    <source>
        <strain evidence="1">LZ3.2</strain>
        <tissue evidence="1">Leaf</tissue>
    </source>
</reference>
<dbReference type="EMBL" id="JACXVP010000002">
    <property type="protein sequence ID" value="KAG5620762.1"/>
    <property type="molecule type" value="Genomic_DNA"/>
</dbReference>
<keyword evidence="2" id="KW-1185">Reference proteome</keyword>
<accession>A0A9J6A906</accession>
<protein>
    <submittedName>
        <fullName evidence="1">Uncharacterized protein</fullName>
    </submittedName>
</protein>
<dbReference type="Proteomes" id="UP000824120">
    <property type="component" value="Chromosome 2"/>
</dbReference>
<evidence type="ECO:0000313" key="2">
    <source>
        <dbReference type="Proteomes" id="UP000824120"/>
    </source>
</evidence>
<gene>
    <name evidence="1" type="ORF">H5410_005980</name>
</gene>
<sequence>MELLEGGGIMSTVKDVEIRLDEENLGIILGVPTKGIRMIEGVSCPAGSLKMPLNVETSRRHFLLCVCDALVAFCEE</sequence>
<comment type="caution">
    <text evidence="1">The sequence shown here is derived from an EMBL/GenBank/DDBJ whole genome shotgun (WGS) entry which is preliminary data.</text>
</comment>
<organism evidence="1 2">
    <name type="scientific">Solanum commersonii</name>
    <name type="common">Commerson's wild potato</name>
    <name type="synonym">Commerson's nightshade</name>
    <dbReference type="NCBI Taxonomy" id="4109"/>
    <lineage>
        <taxon>Eukaryota</taxon>
        <taxon>Viridiplantae</taxon>
        <taxon>Streptophyta</taxon>
        <taxon>Embryophyta</taxon>
        <taxon>Tracheophyta</taxon>
        <taxon>Spermatophyta</taxon>
        <taxon>Magnoliopsida</taxon>
        <taxon>eudicotyledons</taxon>
        <taxon>Gunneridae</taxon>
        <taxon>Pentapetalae</taxon>
        <taxon>asterids</taxon>
        <taxon>lamiids</taxon>
        <taxon>Solanales</taxon>
        <taxon>Solanaceae</taxon>
        <taxon>Solanoideae</taxon>
        <taxon>Solaneae</taxon>
        <taxon>Solanum</taxon>
    </lineage>
</organism>